<dbReference type="Proteomes" id="UP001595766">
    <property type="component" value="Unassembled WGS sequence"/>
</dbReference>
<dbReference type="PROSITE" id="PS51257">
    <property type="entry name" value="PROKAR_LIPOPROTEIN"/>
    <property type="match status" value="1"/>
</dbReference>
<dbReference type="EMBL" id="JBHSAV010000094">
    <property type="protein sequence ID" value="MFC3978454.1"/>
    <property type="molecule type" value="Genomic_DNA"/>
</dbReference>
<proteinExistence type="predicted"/>
<dbReference type="RefSeq" id="WP_241294835.1">
    <property type="nucleotide sequence ID" value="NZ_JAKZGR010000008.1"/>
</dbReference>
<name>A0ABV8ES86_9BACT</name>
<dbReference type="Gene3D" id="3.30.450.20">
    <property type="entry name" value="PAS domain"/>
    <property type="match status" value="1"/>
</dbReference>
<protein>
    <submittedName>
        <fullName evidence="2">Cache domain-containing protein</fullName>
    </submittedName>
</protein>
<reference evidence="3" key="1">
    <citation type="journal article" date="2019" name="Int. J. Syst. Evol. Microbiol.">
        <title>The Global Catalogue of Microorganisms (GCM) 10K type strain sequencing project: providing services to taxonomists for standard genome sequencing and annotation.</title>
        <authorList>
            <consortium name="The Broad Institute Genomics Platform"/>
            <consortium name="The Broad Institute Genome Sequencing Center for Infectious Disease"/>
            <person name="Wu L."/>
            <person name="Ma J."/>
        </authorList>
    </citation>
    <scope>NUCLEOTIDE SEQUENCE [LARGE SCALE GENOMIC DNA]</scope>
    <source>
        <strain evidence="3">CECT 8551</strain>
    </source>
</reference>
<organism evidence="2 3">
    <name type="scientific">Belliella kenyensis</name>
    <dbReference type="NCBI Taxonomy" id="1472724"/>
    <lineage>
        <taxon>Bacteria</taxon>
        <taxon>Pseudomonadati</taxon>
        <taxon>Bacteroidota</taxon>
        <taxon>Cytophagia</taxon>
        <taxon>Cytophagales</taxon>
        <taxon>Cyclobacteriaceae</taxon>
        <taxon>Belliella</taxon>
    </lineage>
</organism>
<evidence type="ECO:0000313" key="2">
    <source>
        <dbReference type="EMBL" id="MFC3978454.1"/>
    </source>
</evidence>
<evidence type="ECO:0000313" key="3">
    <source>
        <dbReference type="Proteomes" id="UP001595766"/>
    </source>
</evidence>
<feature type="coiled-coil region" evidence="1">
    <location>
        <begin position="44"/>
        <end position="75"/>
    </location>
</feature>
<evidence type="ECO:0000256" key="1">
    <source>
        <dbReference type="SAM" id="Coils"/>
    </source>
</evidence>
<comment type="caution">
    <text evidence="2">The sequence shown here is derived from an EMBL/GenBank/DDBJ whole genome shotgun (WGS) entry which is preliminary data.</text>
</comment>
<keyword evidence="3" id="KW-1185">Reference proteome</keyword>
<accession>A0ABV8ES86</accession>
<sequence>MRYLIPMVVILCSLFQSCKNQNPEDNDNKSLEVVAIISLIDYDFQELEDEIVRLSEKVQDLYKNKEEVLKRAELENKYVKEGHYANSAPNHNPDLCTLYFPQLPSVSENEVREMMLLTNDLDSEFRRVVDKSNVISQVYFNSKVQFNRLYPPYDVATMIEPNLNVTSYNFYYEADEINNPEKGIVWVKDIYIDPVGQGWVISLLNPVYVEDDLKMVMAFDISVNVILENYLNKTDRKLVVIDEKGTVIAGKSKAIEALDLPPLRNHTYIQTITSNNFRLEEYNLFKSKDKDVRKMISHFMLSGGDQYSLQKSGEKIVVTAYPLDRTGWLILDVTL</sequence>
<gene>
    <name evidence="2" type="ORF">ACFOUP_18875</name>
</gene>
<keyword evidence="1" id="KW-0175">Coiled coil</keyword>